<accession>A0A6N0JUR1</accession>
<dbReference type="InterPro" id="IPR046668">
    <property type="entry name" value="DUF6538"/>
</dbReference>
<evidence type="ECO:0000259" key="2">
    <source>
        <dbReference type="Pfam" id="PF20172"/>
    </source>
</evidence>
<reference evidence="3 4" key="1">
    <citation type="submission" date="2020-05" db="EMBL/GenBank/DDBJ databases">
        <title>FDA dAtabase for Regulatory Grade micrObial Sequences (FDA-ARGOS): Supporting development and validation of Infectious Disease Dx tests.</title>
        <authorList>
            <person name="Sproer C."/>
            <person name="Gronow S."/>
            <person name="Severitt S."/>
            <person name="Schroder I."/>
            <person name="Tallon L."/>
            <person name="Sadzewicz L."/>
            <person name="Zhao X."/>
            <person name="Vavikolanu K."/>
            <person name="Mehta A."/>
            <person name="Aluvathingal J."/>
            <person name="Nadendla S."/>
            <person name="Myers T."/>
            <person name="Yan Y."/>
            <person name="Sichtig H."/>
        </authorList>
    </citation>
    <scope>NUCLEOTIDE SEQUENCE [LARGE SCALE GENOMIC DNA]</scope>
    <source>
        <strain evidence="3 4">FDAARGOS_787</strain>
    </source>
</reference>
<dbReference type="RefSeq" id="WP_157672716.1">
    <property type="nucleotide sequence ID" value="NZ_CP020917.1"/>
</dbReference>
<dbReference type="Proteomes" id="UP000509782">
    <property type="component" value="Chromosome"/>
</dbReference>
<evidence type="ECO:0000313" key="3">
    <source>
        <dbReference type="EMBL" id="QKQ50777.1"/>
    </source>
</evidence>
<feature type="domain" description="DUF6538" evidence="2">
    <location>
        <begin position="8"/>
        <end position="69"/>
    </location>
</feature>
<proteinExistence type="predicted"/>
<evidence type="ECO:0000313" key="4">
    <source>
        <dbReference type="Proteomes" id="UP000509782"/>
    </source>
</evidence>
<name>A0A6N0JUR1_ACHDE</name>
<sequence>MSKLPPGLKMRGGVWHLRIGIPDNTRDTYPPTRSGKPASDACRGSLGTRDRAVAVVLAHAKIAEVRKELADRLAFKQAKVAPPIVPMITPELVAFINASVAWADLGNR</sequence>
<organism evidence="3 4">
    <name type="scientific">Achromobacter denitrificans</name>
    <name type="common">Alcaligenes denitrificans</name>
    <dbReference type="NCBI Taxonomy" id="32002"/>
    <lineage>
        <taxon>Bacteria</taxon>
        <taxon>Pseudomonadati</taxon>
        <taxon>Pseudomonadota</taxon>
        <taxon>Betaproteobacteria</taxon>
        <taxon>Burkholderiales</taxon>
        <taxon>Alcaligenaceae</taxon>
        <taxon>Achromobacter</taxon>
    </lineage>
</organism>
<feature type="region of interest" description="Disordered" evidence="1">
    <location>
        <begin position="25"/>
        <end position="44"/>
    </location>
</feature>
<evidence type="ECO:0000256" key="1">
    <source>
        <dbReference type="SAM" id="MobiDB-lite"/>
    </source>
</evidence>
<dbReference type="EMBL" id="CP054569">
    <property type="protein sequence ID" value="QKQ50777.1"/>
    <property type="molecule type" value="Genomic_DNA"/>
</dbReference>
<gene>
    <name evidence="3" type="ORF">FOC81_30280</name>
</gene>
<dbReference type="Pfam" id="PF20172">
    <property type="entry name" value="DUF6538"/>
    <property type="match status" value="1"/>
</dbReference>
<dbReference type="AlphaFoldDB" id="A0A6N0JUR1"/>
<protein>
    <recommendedName>
        <fullName evidence="2">DUF6538 domain-containing protein</fullName>
    </recommendedName>
</protein>